<dbReference type="InterPro" id="IPR014729">
    <property type="entry name" value="Rossmann-like_a/b/a_fold"/>
</dbReference>
<dbReference type="SUPFAM" id="SSF52374">
    <property type="entry name" value="Nucleotidylyl transferase"/>
    <property type="match status" value="1"/>
</dbReference>
<dbReference type="STRING" id="1122146.IV53_GL000468"/>
<evidence type="ECO:0000313" key="15">
    <source>
        <dbReference type="EMBL" id="KRN88504.1"/>
    </source>
</evidence>
<dbReference type="InterPro" id="IPR005148">
    <property type="entry name" value="Arg-tRNA-synth_N"/>
</dbReference>
<dbReference type="PRINTS" id="PR01038">
    <property type="entry name" value="TRNASYNTHARG"/>
</dbReference>
<dbReference type="Gene3D" id="3.30.1360.70">
    <property type="entry name" value="Arginyl tRNA synthetase N-terminal domain"/>
    <property type="match status" value="1"/>
</dbReference>
<dbReference type="HAMAP" id="MF_00123">
    <property type="entry name" value="Arg_tRNA_synth"/>
    <property type="match status" value="1"/>
</dbReference>
<keyword evidence="16" id="KW-1185">Reference proteome</keyword>
<reference evidence="15 16" key="1">
    <citation type="journal article" date="2015" name="Genome Announc.">
        <title>Expanding the biotechnology potential of lactobacilli through comparative genomics of 213 strains and associated genera.</title>
        <authorList>
            <person name="Sun Z."/>
            <person name="Harris H.M."/>
            <person name="McCann A."/>
            <person name="Guo C."/>
            <person name="Argimon S."/>
            <person name="Zhang W."/>
            <person name="Yang X."/>
            <person name="Jeffery I.B."/>
            <person name="Cooney J.C."/>
            <person name="Kagawa T.F."/>
            <person name="Liu W."/>
            <person name="Song Y."/>
            <person name="Salvetti E."/>
            <person name="Wrobel A."/>
            <person name="Rasinkangas P."/>
            <person name="Parkhill J."/>
            <person name="Rea M.C."/>
            <person name="O'Sullivan O."/>
            <person name="Ritari J."/>
            <person name="Douillard F.P."/>
            <person name="Paul Ross R."/>
            <person name="Yang R."/>
            <person name="Briner A.E."/>
            <person name="Felis G.E."/>
            <person name="de Vos W.M."/>
            <person name="Barrangou R."/>
            <person name="Klaenhammer T.R."/>
            <person name="Caufield P.W."/>
            <person name="Cui Y."/>
            <person name="Zhang H."/>
            <person name="O'Toole P.W."/>
        </authorList>
    </citation>
    <scope>NUCLEOTIDE SEQUENCE [LARGE SCALE GENOMIC DNA]</scope>
    <source>
        <strain evidence="15 16">DSM 22408</strain>
    </source>
</reference>
<dbReference type="InterPro" id="IPR001278">
    <property type="entry name" value="Arg-tRNA-ligase"/>
</dbReference>
<dbReference type="EC" id="6.1.1.19" evidence="11"/>
<feature type="domain" description="DALR anticodon binding" evidence="13">
    <location>
        <begin position="450"/>
        <end position="564"/>
    </location>
</feature>
<evidence type="ECO:0000256" key="5">
    <source>
        <dbReference type="ARBA" id="ARBA00022598"/>
    </source>
</evidence>
<keyword evidence="9 11" id="KW-0030">Aminoacyl-tRNA synthetase</keyword>
<proteinExistence type="inferred from homology"/>
<dbReference type="InterPro" id="IPR009080">
    <property type="entry name" value="tRNAsynth_Ia_anticodon-bd"/>
</dbReference>
<keyword evidence="7 11" id="KW-0067">ATP-binding</keyword>
<evidence type="ECO:0000256" key="4">
    <source>
        <dbReference type="ARBA" id="ARBA00022490"/>
    </source>
</evidence>
<dbReference type="GO" id="GO:0004814">
    <property type="term" value="F:arginine-tRNA ligase activity"/>
    <property type="evidence" value="ECO:0007669"/>
    <property type="project" value="UniProtKB-UniRule"/>
</dbReference>
<dbReference type="PANTHER" id="PTHR11956:SF5">
    <property type="entry name" value="ARGININE--TRNA LIGASE, CYTOPLASMIC"/>
    <property type="match status" value="1"/>
</dbReference>
<gene>
    <name evidence="11" type="primary">argS</name>
    <name evidence="15" type="ORF">IV53_GL000468</name>
</gene>
<dbReference type="GO" id="GO:0005524">
    <property type="term" value="F:ATP binding"/>
    <property type="evidence" value="ECO:0007669"/>
    <property type="project" value="UniProtKB-UniRule"/>
</dbReference>
<comment type="subcellular location">
    <subcellularLocation>
        <location evidence="1 11">Cytoplasm</location>
    </subcellularLocation>
</comment>
<feature type="short sequence motif" description="'HIGH' region" evidence="11">
    <location>
        <begin position="122"/>
        <end position="132"/>
    </location>
</feature>
<dbReference type="RefSeq" id="WP_027106912.1">
    <property type="nucleotide sequence ID" value="NZ_JQBZ01000025.1"/>
</dbReference>
<comment type="caution">
    <text evidence="15">The sequence shown here is derived from an EMBL/GenBank/DDBJ whole genome shotgun (WGS) entry which is preliminary data.</text>
</comment>
<dbReference type="SUPFAM" id="SSF47323">
    <property type="entry name" value="Anticodon-binding domain of a subclass of class I aminoacyl-tRNA synthetases"/>
    <property type="match status" value="1"/>
</dbReference>
<dbReference type="InterPro" id="IPR035684">
    <property type="entry name" value="ArgRS_core"/>
</dbReference>
<dbReference type="InterPro" id="IPR008909">
    <property type="entry name" value="DALR_anticod-bd"/>
</dbReference>
<dbReference type="OrthoDB" id="9805987at2"/>
<evidence type="ECO:0000256" key="8">
    <source>
        <dbReference type="ARBA" id="ARBA00022917"/>
    </source>
</evidence>
<dbReference type="InterPro" id="IPR036695">
    <property type="entry name" value="Arg-tRNA-synth_N_sf"/>
</dbReference>
<dbReference type="FunFam" id="3.40.50.620:FF:000116">
    <property type="entry name" value="Arginine--tRNA ligase"/>
    <property type="match status" value="1"/>
</dbReference>
<dbReference type="Proteomes" id="UP000051500">
    <property type="component" value="Unassembled WGS sequence"/>
</dbReference>
<dbReference type="SMART" id="SM00836">
    <property type="entry name" value="DALR_1"/>
    <property type="match status" value="1"/>
</dbReference>
<dbReference type="SUPFAM" id="SSF55190">
    <property type="entry name" value="Arginyl-tRNA synthetase (ArgRS), N-terminal 'additional' domain"/>
    <property type="match status" value="1"/>
</dbReference>
<evidence type="ECO:0000256" key="10">
    <source>
        <dbReference type="ARBA" id="ARBA00049339"/>
    </source>
</evidence>
<sequence>MDYKQKVAQAIVKAVDGQLTEEEVLVKIEVPKTMNLGDYAFPAFVLAKVLRKAPQMIATELVEKIDPTGFEKVEAVGPYVNFFLDKAMFSQDVLHEVLTEQATYGNQDLGHGGNVPIDMSSPNIAKPMSMGHLRSTVIGNSIANLLKKANYNPIKINYLGDWGTQFGKLIMAYKLWGSEEEVKADPINNLLKYYVRFHKEDVEHPELDDQAREWFKKLEDGDEEAIFLWTWFRNESLQFFMKIYDKLGVEFDSFNGEAFYNDKMDEIVELLEDRDLLQESQGASIVDLESYNLNPALIKKSDGATLYITRDLAAALYRHRTYDFAQSLYVVGNEQTNHFKQVKAVLKEMGYDWSDDIHHVPFGLITSGGKKLSTRSGRVILLEDVLNDAVDLAEKQIEEKNPTLPNKEQVAEEVGVGAVIFHDLKNERLNNFDFDLEEVVRFEGETGPYVQYAHARAMSILRKAGVTEIDPNAAYELTDPNAWEAISLLGNFPQVIKRAVREYEPSVVAKYAIQLAKAFNKYYAHSKILADDDQKAARLALVASVAIVLKESLRLLGVAAPNEM</sequence>
<dbReference type="EMBL" id="JQBZ01000025">
    <property type="protein sequence ID" value="KRN88504.1"/>
    <property type="molecule type" value="Genomic_DNA"/>
</dbReference>
<comment type="catalytic activity">
    <reaction evidence="10 11">
        <text>tRNA(Arg) + L-arginine + ATP = L-arginyl-tRNA(Arg) + AMP + diphosphate</text>
        <dbReference type="Rhea" id="RHEA:20301"/>
        <dbReference type="Rhea" id="RHEA-COMP:9658"/>
        <dbReference type="Rhea" id="RHEA-COMP:9673"/>
        <dbReference type="ChEBI" id="CHEBI:30616"/>
        <dbReference type="ChEBI" id="CHEBI:32682"/>
        <dbReference type="ChEBI" id="CHEBI:33019"/>
        <dbReference type="ChEBI" id="CHEBI:78442"/>
        <dbReference type="ChEBI" id="CHEBI:78513"/>
        <dbReference type="ChEBI" id="CHEBI:456215"/>
        <dbReference type="EC" id="6.1.1.19"/>
    </reaction>
</comment>
<dbReference type="Pfam" id="PF00750">
    <property type="entry name" value="tRNA-synt_1d"/>
    <property type="match status" value="1"/>
</dbReference>
<keyword evidence="8 11" id="KW-0648">Protein biosynthesis</keyword>
<dbReference type="eggNOG" id="COG0018">
    <property type="taxonomic scope" value="Bacteria"/>
</dbReference>
<evidence type="ECO:0000256" key="3">
    <source>
        <dbReference type="ARBA" id="ARBA00011245"/>
    </source>
</evidence>
<dbReference type="SMART" id="SM01016">
    <property type="entry name" value="Arg_tRNA_synt_N"/>
    <property type="match status" value="1"/>
</dbReference>
<evidence type="ECO:0000259" key="14">
    <source>
        <dbReference type="SMART" id="SM01016"/>
    </source>
</evidence>
<dbReference type="FunFam" id="1.10.730.10:FF:000006">
    <property type="entry name" value="Arginyl-tRNA synthetase 2, mitochondrial"/>
    <property type="match status" value="1"/>
</dbReference>
<evidence type="ECO:0000256" key="2">
    <source>
        <dbReference type="ARBA" id="ARBA00005594"/>
    </source>
</evidence>
<dbReference type="CDD" id="cd00671">
    <property type="entry name" value="ArgRS_core"/>
    <property type="match status" value="1"/>
</dbReference>
<dbReference type="GO" id="GO:0006420">
    <property type="term" value="P:arginyl-tRNA aminoacylation"/>
    <property type="evidence" value="ECO:0007669"/>
    <property type="project" value="UniProtKB-UniRule"/>
</dbReference>
<dbReference type="PANTHER" id="PTHR11956">
    <property type="entry name" value="ARGINYL-TRNA SYNTHETASE"/>
    <property type="match status" value="1"/>
</dbReference>
<name>A0A0R2KGJ4_9LACO</name>
<dbReference type="GO" id="GO:0005737">
    <property type="term" value="C:cytoplasm"/>
    <property type="evidence" value="ECO:0007669"/>
    <property type="project" value="UniProtKB-SubCell"/>
</dbReference>
<accession>A0A0R2KGJ4</accession>
<protein>
    <recommendedName>
        <fullName evidence="11">Arginine--tRNA ligase</fullName>
        <ecNumber evidence="11">6.1.1.19</ecNumber>
    </recommendedName>
    <alternativeName>
        <fullName evidence="11">Arginyl-tRNA synthetase</fullName>
        <shortName evidence="11">ArgRS</shortName>
    </alternativeName>
</protein>
<dbReference type="Pfam" id="PF03485">
    <property type="entry name" value="Arg_tRNA_synt_N"/>
    <property type="match status" value="1"/>
</dbReference>
<dbReference type="PATRIC" id="fig|1122146.4.peg.480"/>
<evidence type="ECO:0000256" key="11">
    <source>
        <dbReference type="HAMAP-Rule" id="MF_00123"/>
    </source>
</evidence>
<organism evidence="15 16">
    <name type="scientific">Ligilactobacillus ceti DSM 22408</name>
    <dbReference type="NCBI Taxonomy" id="1122146"/>
    <lineage>
        <taxon>Bacteria</taxon>
        <taxon>Bacillati</taxon>
        <taxon>Bacillota</taxon>
        <taxon>Bacilli</taxon>
        <taxon>Lactobacillales</taxon>
        <taxon>Lactobacillaceae</taxon>
        <taxon>Ligilactobacillus</taxon>
    </lineage>
</organism>
<evidence type="ECO:0000256" key="9">
    <source>
        <dbReference type="ARBA" id="ARBA00023146"/>
    </source>
</evidence>
<evidence type="ECO:0000256" key="6">
    <source>
        <dbReference type="ARBA" id="ARBA00022741"/>
    </source>
</evidence>
<evidence type="ECO:0000256" key="7">
    <source>
        <dbReference type="ARBA" id="ARBA00022840"/>
    </source>
</evidence>
<keyword evidence="5 11" id="KW-0436">Ligase</keyword>
<feature type="domain" description="Arginyl tRNA synthetase N-terminal" evidence="14">
    <location>
        <begin position="5"/>
        <end position="84"/>
    </location>
</feature>
<comment type="subunit">
    <text evidence="3 11">Monomer.</text>
</comment>
<keyword evidence="6 11" id="KW-0547">Nucleotide-binding</keyword>
<evidence type="ECO:0000259" key="13">
    <source>
        <dbReference type="SMART" id="SM00836"/>
    </source>
</evidence>
<dbReference type="NCBIfam" id="TIGR00456">
    <property type="entry name" value="argS"/>
    <property type="match status" value="1"/>
</dbReference>
<evidence type="ECO:0000256" key="12">
    <source>
        <dbReference type="RuleBase" id="RU363038"/>
    </source>
</evidence>
<comment type="similarity">
    <text evidence="2 11 12">Belongs to the class-I aminoacyl-tRNA synthetase family.</text>
</comment>
<keyword evidence="4 11" id="KW-0963">Cytoplasm</keyword>
<dbReference type="Gene3D" id="3.40.50.620">
    <property type="entry name" value="HUPs"/>
    <property type="match status" value="1"/>
</dbReference>
<dbReference type="Gene3D" id="1.10.730.10">
    <property type="entry name" value="Isoleucyl-tRNA Synthetase, Domain 1"/>
    <property type="match status" value="1"/>
</dbReference>
<dbReference type="Pfam" id="PF05746">
    <property type="entry name" value="DALR_1"/>
    <property type="match status" value="1"/>
</dbReference>
<dbReference type="CDD" id="cd07956">
    <property type="entry name" value="Anticodon_Ia_Arg"/>
    <property type="match status" value="1"/>
</dbReference>
<evidence type="ECO:0000256" key="1">
    <source>
        <dbReference type="ARBA" id="ARBA00004496"/>
    </source>
</evidence>
<evidence type="ECO:0000313" key="16">
    <source>
        <dbReference type="Proteomes" id="UP000051500"/>
    </source>
</evidence>
<dbReference type="AlphaFoldDB" id="A0A0R2KGJ4"/>